<evidence type="ECO:0000313" key="2">
    <source>
        <dbReference type="EMBL" id="CDF34348.1"/>
    </source>
</evidence>
<dbReference type="InterPro" id="IPR050951">
    <property type="entry name" value="Retrovirus_Pol_polyprotein"/>
</dbReference>
<dbReference type="PANTHER" id="PTHR37984:SF5">
    <property type="entry name" value="PROTEIN NYNRIN-LIKE"/>
    <property type="match status" value="1"/>
</dbReference>
<dbReference type="InterPro" id="IPR043128">
    <property type="entry name" value="Rev_trsase/Diguanyl_cyclase"/>
</dbReference>
<dbReference type="InterPro" id="IPR041588">
    <property type="entry name" value="Integrase_H2C2"/>
</dbReference>
<keyword evidence="3" id="KW-1185">Reference proteome</keyword>
<dbReference type="PhylomeDB" id="R7Q960"/>
<dbReference type="InterPro" id="IPR043502">
    <property type="entry name" value="DNA/RNA_pol_sf"/>
</dbReference>
<dbReference type="Proteomes" id="UP000012073">
    <property type="component" value="Unassembled WGS sequence"/>
</dbReference>
<dbReference type="InterPro" id="IPR001584">
    <property type="entry name" value="Integrase_cat-core"/>
</dbReference>
<dbReference type="Gene3D" id="1.10.340.70">
    <property type="match status" value="1"/>
</dbReference>
<dbReference type="GO" id="GO:0015074">
    <property type="term" value="P:DNA integration"/>
    <property type="evidence" value="ECO:0007669"/>
    <property type="project" value="InterPro"/>
</dbReference>
<dbReference type="GO" id="GO:0003676">
    <property type="term" value="F:nucleic acid binding"/>
    <property type="evidence" value="ECO:0007669"/>
    <property type="project" value="InterPro"/>
</dbReference>
<dbReference type="Gramene" id="CDF34348">
    <property type="protein sequence ID" value="CDF34348"/>
    <property type="gene ID" value="CHC_T00003084001"/>
</dbReference>
<dbReference type="RefSeq" id="XP_005714167.1">
    <property type="nucleotide sequence ID" value="XM_005714110.1"/>
</dbReference>
<dbReference type="InterPro" id="IPR012337">
    <property type="entry name" value="RNaseH-like_sf"/>
</dbReference>
<name>R7Q960_CHOCR</name>
<feature type="domain" description="Integrase catalytic" evidence="1">
    <location>
        <begin position="551"/>
        <end position="656"/>
    </location>
</feature>
<dbReference type="KEGG" id="ccp:CHC_T00003084001"/>
<dbReference type="PANTHER" id="PTHR37984">
    <property type="entry name" value="PROTEIN CBG26694"/>
    <property type="match status" value="1"/>
</dbReference>
<dbReference type="Gene3D" id="3.10.10.10">
    <property type="entry name" value="HIV Type 1 Reverse Transcriptase, subunit A, domain 1"/>
    <property type="match status" value="1"/>
</dbReference>
<dbReference type="InterPro" id="IPR000477">
    <property type="entry name" value="RT_dom"/>
</dbReference>
<evidence type="ECO:0000259" key="1">
    <source>
        <dbReference type="PROSITE" id="PS50994"/>
    </source>
</evidence>
<dbReference type="FunFam" id="1.10.340.70:FF:000001">
    <property type="entry name" value="Retrovirus-related Pol polyprotein from transposon gypsy-like Protein"/>
    <property type="match status" value="1"/>
</dbReference>
<dbReference type="InterPro" id="IPR036397">
    <property type="entry name" value="RNaseH_sf"/>
</dbReference>
<dbReference type="Gene3D" id="3.30.70.270">
    <property type="match status" value="2"/>
</dbReference>
<dbReference type="Pfam" id="PF00078">
    <property type="entry name" value="RVT_1"/>
    <property type="match status" value="1"/>
</dbReference>
<organism evidence="2 3">
    <name type="scientific">Chondrus crispus</name>
    <name type="common">Carrageen Irish moss</name>
    <name type="synonym">Polymorpha crispa</name>
    <dbReference type="NCBI Taxonomy" id="2769"/>
    <lineage>
        <taxon>Eukaryota</taxon>
        <taxon>Rhodophyta</taxon>
        <taxon>Florideophyceae</taxon>
        <taxon>Rhodymeniophycidae</taxon>
        <taxon>Gigartinales</taxon>
        <taxon>Gigartinaceae</taxon>
        <taxon>Chondrus</taxon>
    </lineage>
</organism>
<dbReference type="GeneID" id="17321884"/>
<reference evidence="3" key="1">
    <citation type="journal article" date="2013" name="Proc. Natl. Acad. Sci. U.S.A.">
        <title>Genome structure and metabolic features in the red seaweed Chondrus crispus shed light on evolution of the Archaeplastida.</title>
        <authorList>
            <person name="Collen J."/>
            <person name="Porcel B."/>
            <person name="Carre W."/>
            <person name="Ball S.G."/>
            <person name="Chaparro C."/>
            <person name="Tonon T."/>
            <person name="Barbeyron T."/>
            <person name="Michel G."/>
            <person name="Noel B."/>
            <person name="Valentin K."/>
            <person name="Elias M."/>
            <person name="Artiguenave F."/>
            <person name="Arun A."/>
            <person name="Aury J.M."/>
            <person name="Barbosa-Neto J.F."/>
            <person name="Bothwell J.H."/>
            <person name="Bouget F.Y."/>
            <person name="Brillet L."/>
            <person name="Cabello-Hurtado F."/>
            <person name="Capella-Gutierrez S."/>
            <person name="Charrier B."/>
            <person name="Cladiere L."/>
            <person name="Cock J.M."/>
            <person name="Coelho S.M."/>
            <person name="Colleoni C."/>
            <person name="Czjzek M."/>
            <person name="Da Silva C."/>
            <person name="Delage L."/>
            <person name="Denoeud F."/>
            <person name="Deschamps P."/>
            <person name="Dittami S.M."/>
            <person name="Gabaldon T."/>
            <person name="Gachon C.M."/>
            <person name="Groisillier A."/>
            <person name="Herve C."/>
            <person name="Jabbari K."/>
            <person name="Katinka M."/>
            <person name="Kloareg B."/>
            <person name="Kowalczyk N."/>
            <person name="Labadie K."/>
            <person name="Leblanc C."/>
            <person name="Lopez P.J."/>
            <person name="McLachlan D.H."/>
            <person name="Meslet-Cladiere L."/>
            <person name="Moustafa A."/>
            <person name="Nehr Z."/>
            <person name="Nyvall Collen P."/>
            <person name="Panaud O."/>
            <person name="Partensky F."/>
            <person name="Poulain J."/>
            <person name="Rensing S.A."/>
            <person name="Rousvoal S."/>
            <person name="Samson G."/>
            <person name="Symeonidi A."/>
            <person name="Weissenbach J."/>
            <person name="Zambounis A."/>
            <person name="Wincker P."/>
            <person name="Boyen C."/>
        </authorList>
    </citation>
    <scope>NUCLEOTIDE SEQUENCE [LARGE SCALE GENOMIC DNA]</scope>
    <source>
        <strain evidence="3">cv. Stackhouse</strain>
    </source>
</reference>
<proteinExistence type="predicted"/>
<accession>R7Q960</accession>
<dbReference type="CDD" id="cd01647">
    <property type="entry name" value="RT_LTR"/>
    <property type="match status" value="1"/>
</dbReference>
<dbReference type="OrthoDB" id="3863715at2759"/>
<dbReference type="Pfam" id="PF17921">
    <property type="entry name" value="Integrase_H2C2"/>
    <property type="match status" value="1"/>
</dbReference>
<evidence type="ECO:0000313" key="3">
    <source>
        <dbReference type="Proteomes" id="UP000012073"/>
    </source>
</evidence>
<gene>
    <name evidence="2" type="ORF">CHC_T00003084001</name>
</gene>
<dbReference type="Gene3D" id="3.30.420.10">
    <property type="entry name" value="Ribonuclease H-like superfamily/Ribonuclease H"/>
    <property type="match status" value="1"/>
</dbReference>
<dbReference type="PROSITE" id="PS50994">
    <property type="entry name" value="INTEGRASE"/>
    <property type="match status" value="1"/>
</dbReference>
<protein>
    <recommendedName>
        <fullName evidence="1">Integrase catalytic domain-containing protein</fullName>
    </recommendedName>
</protein>
<dbReference type="EMBL" id="HG001686">
    <property type="protein sequence ID" value="CDF34348.1"/>
    <property type="molecule type" value="Genomic_DNA"/>
</dbReference>
<dbReference type="AlphaFoldDB" id="R7Q960"/>
<dbReference type="OMA" id="WPEYSEL"/>
<dbReference type="SUPFAM" id="SSF53098">
    <property type="entry name" value="Ribonuclease H-like"/>
    <property type="match status" value="1"/>
</dbReference>
<sequence>MDWEKEIDLSYIDDDKIRGHVLEMLRKHSSLWSGALGTIQATEHRIPLEPGTKPIRSMPYRNGLAMREMVAKEVNKMLNAGRRLNAKTAADSYPLPRMDDCIDSLGDAAVFTTLDCNSGYWQIPVAPEDRDKTTFTTHMGTFRHFRRPFGLKGALATFQRALDIILSGDLDTVLSLLRSSSISLKLKKCSFFRPKVHYLGHVISPGKLSVADTAADAFKTFKFPRTLTQVRSFFGACNVYRRFVKGFAKIARPLTDVTRKDSDPDFYNPTELQLQAFENLKKCMIAPPILALPPARSSPNDWRPVGYWSYSLSESERNYSATDASASPLTRWRLRLAEYDFTIQYRPGRVHQVPDALSRLVSPKNDEFDAADIQRAKDPEAGALDSPVAPPQDDLPAPLTIEEIAAEQRVDDLCQTVLARQSESRDSAFFEDHHGVLKRRHPFDPYIVQVVVPRTLRARLLRLCHNPAIAGHPGQNRMYYALRREYYWPHLAADAAATVRGCRTCAMNRVKLRKHLNRLRLFPATRPLESLTIDVLRPLPKTKTGKRFLLVITDGFSKLTQVVVLPTITAHTFNAKFFHSTCRVLGITNLYTSAYHSQTNGQVERYNRTISSMLRKYVGEHQDDWYVYVGPLMYAYNSHVHRTTRTTPFELVLSRPAPEFSLRRADGDTPPSDRGNQRAEFLKTLDLTIQKGLREPASDAGSL</sequence>
<dbReference type="SUPFAM" id="SSF56672">
    <property type="entry name" value="DNA/RNA polymerases"/>
    <property type="match status" value="1"/>
</dbReference>